<evidence type="ECO:0000313" key="2">
    <source>
        <dbReference type="Proteomes" id="UP001054945"/>
    </source>
</evidence>
<keyword evidence="2" id="KW-1185">Reference proteome</keyword>
<name>A0AAV4R6U7_CAEEX</name>
<dbReference type="EMBL" id="BPLR01007328">
    <property type="protein sequence ID" value="GIY16061.1"/>
    <property type="molecule type" value="Genomic_DNA"/>
</dbReference>
<dbReference type="PANTHER" id="PTHR46066">
    <property type="entry name" value="CHITINASE DOMAIN-CONTAINING PROTEIN 1 FAMILY MEMBER"/>
    <property type="match status" value="1"/>
</dbReference>
<proteinExistence type="predicted"/>
<comment type="caution">
    <text evidence="1">The sequence shown here is derived from an EMBL/GenBank/DDBJ whole genome shotgun (WGS) entry which is preliminary data.</text>
</comment>
<accession>A0AAV4R6U7</accession>
<gene>
    <name evidence="1" type="primary">Chid1</name>
    <name evidence="1" type="ORF">CEXT_464401</name>
</gene>
<dbReference type="Proteomes" id="UP001054945">
    <property type="component" value="Unassembled WGS sequence"/>
</dbReference>
<reference evidence="1 2" key="1">
    <citation type="submission" date="2021-06" db="EMBL/GenBank/DDBJ databases">
        <title>Caerostris extrusa draft genome.</title>
        <authorList>
            <person name="Kono N."/>
            <person name="Arakawa K."/>
        </authorList>
    </citation>
    <scope>NUCLEOTIDE SEQUENCE [LARGE SCALE GENOMIC DNA]</scope>
</reference>
<dbReference type="GO" id="GO:0070492">
    <property type="term" value="F:oligosaccharide binding"/>
    <property type="evidence" value="ECO:0007669"/>
    <property type="project" value="TreeGrafter"/>
</dbReference>
<protein>
    <submittedName>
        <fullName evidence="1">Chitinase domain-containing protein 1</fullName>
    </submittedName>
</protein>
<evidence type="ECO:0000313" key="1">
    <source>
        <dbReference type="EMBL" id="GIY16061.1"/>
    </source>
</evidence>
<sequence>MLQNFQCKSYRNDKDSCYKKCKNLTTIKENSGKVYQHTLEIMSTGLLHMESMCCQRTLISQYWISFNFVAYGFNLSGEWNSRVGYDIAKLYSAKFTMMSPVWLQIKPKNEKGGFMFGGLHDIDINVIFEQWTYPTITKLLENKAEDVSMELISLAKDNAFDGYIIEIWSLLRGQMKVELTDFIKKIAAEFKQQNLVLILVIPPPAYSKNQKRHVCSRRL</sequence>
<organism evidence="1 2">
    <name type="scientific">Caerostris extrusa</name>
    <name type="common">Bark spider</name>
    <name type="synonym">Caerostris bankana</name>
    <dbReference type="NCBI Taxonomy" id="172846"/>
    <lineage>
        <taxon>Eukaryota</taxon>
        <taxon>Metazoa</taxon>
        <taxon>Ecdysozoa</taxon>
        <taxon>Arthropoda</taxon>
        <taxon>Chelicerata</taxon>
        <taxon>Arachnida</taxon>
        <taxon>Araneae</taxon>
        <taxon>Araneomorphae</taxon>
        <taxon>Entelegynae</taxon>
        <taxon>Araneoidea</taxon>
        <taxon>Araneidae</taxon>
        <taxon>Caerostris</taxon>
    </lineage>
</organism>
<dbReference type="GO" id="GO:0012505">
    <property type="term" value="C:endomembrane system"/>
    <property type="evidence" value="ECO:0007669"/>
    <property type="project" value="TreeGrafter"/>
</dbReference>
<dbReference type="PANTHER" id="PTHR46066:SF2">
    <property type="entry name" value="CHITINASE DOMAIN-CONTAINING PROTEIN 1"/>
    <property type="match status" value="1"/>
</dbReference>
<dbReference type="Gene3D" id="3.20.20.80">
    <property type="entry name" value="Glycosidases"/>
    <property type="match status" value="1"/>
</dbReference>
<dbReference type="AlphaFoldDB" id="A0AAV4R6U7"/>